<name>A0ACA9QT36_9GLOM</name>
<feature type="non-terminal residue" evidence="1">
    <location>
        <position position="181"/>
    </location>
</feature>
<comment type="caution">
    <text evidence="1">The sequence shown here is derived from an EMBL/GenBank/DDBJ whole genome shotgun (WGS) entry which is preliminary data.</text>
</comment>
<proteinExistence type="predicted"/>
<dbReference type="Proteomes" id="UP000789920">
    <property type="component" value="Unassembled WGS sequence"/>
</dbReference>
<sequence>MNFLANFDEAKNLILKIKAYSKDNEYDTKRVAKMLVEESKGGNSFDIESLTAVMESLKISRVKRKSDDNMQEIKDAMKQLTKVVTDLAIRSLYEENVERKEPDMQYIDMTEQVPCDEKIYLVIELMNNENDALNEELKDIKNLDKRSYQNLVEKRSKGSVMYIPLIYLTEDLDVLKTIADL</sequence>
<keyword evidence="2" id="KW-1185">Reference proteome</keyword>
<evidence type="ECO:0000313" key="2">
    <source>
        <dbReference type="Proteomes" id="UP000789920"/>
    </source>
</evidence>
<accession>A0ACA9QT36</accession>
<organism evidence="1 2">
    <name type="scientific">Racocetra persica</name>
    <dbReference type="NCBI Taxonomy" id="160502"/>
    <lineage>
        <taxon>Eukaryota</taxon>
        <taxon>Fungi</taxon>
        <taxon>Fungi incertae sedis</taxon>
        <taxon>Mucoromycota</taxon>
        <taxon>Glomeromycotina</taxon>
        <taxon>Glomeromycetes</taxon>
        <taxon>Diversisporales</taxon>
        <taxon>Gigasporaceae</taxon>
        <taxon>Racocetra</taxon>
    </lineage>
</organism>
<dbReference type="EMBL" id="CAJVQC010036308">
    <property type="protein sequence ID" value="CAG8761005.1"/>
    <property type="molecule type" value="Genomic_DNA"/>
</dbReference>
<gene>
    <name evidence="1" type="ORF">RPERSI_LOCUS15227</name>
</gene>
<reference evidence="1" key="1">
    <citation type="submission" date="2021-06" db="EMBL/GenBank/DDBJ databases">
        <authorList>
            <person name="Kallberg Y."/>
            <person name="Tangrot J."/>
            <person name="Rosling A."/>
        </authorList>
    </citation>
    <scope>NUCLEOTIDE SEQUENCE</scope>
    <source>
        <strain evidence="1">MA461A</strain>
    </source>
</reference>
<protein>
    <submittedName>
        <fullName evidence="1">5088_t:CDS:1</fullName>
    </submittedName>
</protein>
<evidence type="ECO:0000313" key="1">
    <source>
        <dbReference type="EMBL" id="CAG8761005.1"/>
    </source>
</evidence>